<evidence type="ECO:0000256" key="9">
    <source>
        <dbReference type="ARBA" id="ARBA00023211"/>
    </source>
</evidence>
<dbReference type="Pfam" id="PF00149">
    <property type="entry name" value="Metallophos"/>
    <property type="match status" value="1"/>
</dbReference>
<evidence type="ECO:0000256" key="4">
    <source>
        <dbReference type="ARBA" id="ARBA00022692"/>
    </source>
</evidence>
<dbReference type="InterPro" id="IPR029052">
    <property type="entry name" value="Metallo-depent_PP-like"/>
</dbReference>
<evidence type="ECO:0000256" key="8">
    <source>
        <dbReference type="ARBA" id="ARBA00023136"/>
    </source>
</evidence>
<dbReference type="WBParaSite" id="TMUE_1000003668.1">
    <property type="protein sequence ID" value="TMUE_1000003668.1"/>
    <property type="gene ID" value="WBGene00289650"/>
</dbReference>
<comment type="subcellular location">
    <subcellularLocation>
        <location evidence="2">Membrane</location>
        <topology evidence="2">Multi-pass membrane protein</topology>
    </subcellularLocation>
</comment>
<dbReference type="Proteomes" id="UP000046395">
    <property type="component" value="Unassembled WGS sequence"/>
</dbReference>
<evidence type="ECO:0000259" key="11">
    <source>
        <dbReference type="Pfam" id="PF00149"/>
    </source>
</evidence>
<evidence type="ECO:0000256" key="2">
    <source>
        <dbReference type="ARBA" id="ARBA00004141"/>
    </source>
</evidence>
<feature type="domain" description="Calcineurin-like phosphoesterase" evidence="11">
    <location>
        <begin position="44"/>
        <end position="278"/>
    </location>
</feature>
<evidence type="ECO:0000313" key="13">
    <source>
        <dbReference type="WBParaSite" id="TMUE_1000003668.1"/>
    </source>
</evidence>
<dbReference type="GO" id="GO:0046872">
    <property type="term" value="F:metal ion binding"/>
    <property type="evidence" value="ECO:0007669"/>
    <property type="project" value="UniProtKB-KW"/>
</dbReference>
<protein>
    <submittedName>
        <fullName evidence="13">Metallophos domain-containing protein</fullName>
    </submittedName>
</protein>
<dbReference type="GO" id="GO:0016787">
    <property type="term" value="F:hydrolase activity"/>
    <property type="evidence" value="ECO:0007669"/>
    <property type="project" value="UniProtKB-KW"/>
</dbReference>
<evidence type="ECO:0000256" key="3">
    <source>
        <dbReference type="ARBA" id="ARBA00008895"/>
    </source>
</evidence>
<sequence>MAFYQYLLLIVAVVFFNEYLIFHIVIGQCAWPEAPKEGNRLNALIIADPHLLGVWRAHWFDKLRREWQMSISFATALKWHNPEVIFVLGDLFDEGMWSDKAMFEQYTARFMQLFRSNDAPVFAVVGNHDTGFHYNLHPVRLKWFSDAFGMDSVHLRVFKGFPFVLVNSMAMENDGCTLCNYALHKLRSINRTLRCVKEQWRNASCDSSTFTDYVRPILLQHFPLYRESDAPCQEPDAAPYYLKYKKMRQSWECLSKESSSLLFDHLQPRAVFSGHTHYGCLTLHGSTGIPEWSVSSFSWRNINNPAVLLVTFDRTGVYVSKCLLPRESTVITFYLSVRASARERRRLWRQLGTLAQEFTNRGFQPTQHKEVMHAKLVGLNALN</sequence>
<keyword evidence="12" id="KW-1185">Reference proteome</keyword>
<organism evidence="12 13">
    <name type="scientific">Trichuris muris</name>
    <name type="common">Mouse whipworm</name>
    <dbReference type="NCBI Taxonomy" id="70415"/>
    <lineage>
        <taxon>Eukaryota</taxon>
        <taxon>Metazoa</taxon>
        <taxon>Ecdysozoa</taxon>
        <taxon>Nematoda</taxon>
        <taxon>Enoplea</taxon>
        <taxon>Dorylaimia</taxon>
        <taxon>Trichinellida</taxon>
        <taxon>Trichuridae</taxon>
        <taxon>Trichuris</taxon>
    </lineage>
</organism>
<dbReference type="InterPro" id="IPR033308">
    <property type="entry name" value="PGAP5/Cdc1/Ted1"/>
</dbReference>
<proteinExistence type="inferred from homology"/>
<evidence type="ECO:0000313" key="12">
    <source>
        <dbReference type="Proteomes" id="UP000046395"/>
    </source>
</evidence>
<comment type="cofactor">
    <cofactor evidence="1">
        <name>Mn(2+)</name>
        <dbReference type="ChEBI" id="CHEBI:29035"/>
    </cofactor>
</comment>
<keyword evidence="8 10" id="KW-0472">Membrane</keyword>
<evidence type="ECO:0000256" key="10">
    <source>
        <dbReference type="SAM" id="Phobius"/>
    </source>
</evidence>
<dbReference type="GO" id="GO:0016020">
    <property type="term" value="C:membrane"/>
    <property type="evidence" value="ECO:0007669"/>
    <property type="project" value="UniProtKB-SubCell"/>
</dbReference>
<keyword evidence="4 10" id="KW-0812">Transmembrane</keyword>
<keyword evidence="6" id="KW-0378">Hydrolase</keyword>
<dbReference type="PANTHER" id="PTHR13315:SF0">
    <property type="entry name" value="METALLOPHOSPHOESTERASE 1"/>
    <property type="match status" value="1"/>
</dbReference>
<keyword evidence="9" id="KW-0464">Manganese</keyword>
<dbReference type="InterPro" id="IPR004843">
    <property type="entry name" value="Calcineurin-like_PHP"/>
</dbReference>
<evidence type="ECO:0000256" key="6">
    <source>
        <dbReference type="ARBA" id="ARBA00022801"/>
    </source>
</evidence>
<dbReference type="STRING" id="70415.A0A5S6Q902"/>
<dbReference type="AlphaFoldDB" id="A0A5S6Q902"/>
<keyword evidence="7 10" id="KW-1133">Transmembrane helix</keyword>
<name>A0A5S6Q902_TRIMR</name>
<dbReference type="GO" id="GO:0006506">
    <property type="term" value="P:GPI anchor biosynthetic process"/>
    <property type="evidence" value="ECO:0007669"/>
    <property type="project" value="InterPro"/>
</dbReference>
<dbReference type="Gene3D" id="3.60.21.10">
    <property type="match status" value="1"/>
</dbReference>
<dbReference type="PANTHER" id="PTHR13315">
    <property type="entry name" value="METALLO PHOSPHOESTERASE RELATED"/>
    <property type="match status" value="1"/>
</dbReference>
<evidence type="ECO:0000256" key="5">
    <source>
        <dbReference type="ARBA" id="ARBA00022723"/>
    </source>
</evidence>
<comment type="similarity">
    <text evidence="3">Belongs to the metallophosphoesterase superfamily. MPPE1 family.</text>
</comment>
<evidence type="ECO:0000256" key="7">
    <source>
        <dbReference type="ARBA" id="ARBA00022989"/>
    </source>
</evidence>
<evidence type="ECO:0000256" key="1">
    <source>
        <dbReference type="ARBA" id="ARBA00001936"/>
    </source>
</evidence>
<accession>A0A5S6Q902</accession>
<feature type="transmembrane region" description="Helical" evidence="10">
    <location>
        <begin position="6"/>
        <end position="26"/>
    </location>
</feature>
<reference evidence="13" key="1">
    <citation type="submission" date="2019-12" db="UniProtKB">
        <authorList>
            <consortium name="WormBaseParasite"/>
        </authorList>
    </citation>
    <scope>IDENTIFICATION</scope>
</reference>
<keyword evidence="5" id="KW-0479">Metal-binding</keyword>
<dbReference type="SUPFAM" id="SSF56300">
    <property type="entry name" value="Metallo-dependent phosphatases"/>
    <property type="match status" value="1"/>
</dbReference>